<evidence type="ECO:0000313" key="1">
    <source>
        <dbReference type="EMBL" id="CAB4764659.1"/>
    </source>
</evidence>
<dbReference type="AlphaFoldDB" id="A0A6J6V0W4"/>
<evidence type="ECO:0000313" key="2">
    <source>
        <dbReference type="EMBL" id="CAB4940749.1"/>
    </source>
</evidence>
<name>A0A6J6V0W4_9ZZZZ</name>
<evidence type="ECO:0000313" key="3">
    <source>
        <dbReference type="EMBL" id="CAB5018517.1"/>
    </source>
</evidence>
<dbReference type="EMBL" id="CAFBMH010000229">
    <property type="protein sequence ID" value="CAB4940749.1"/>
    <property type="molecule type" value="Genomic_DNA"/>
</dbReference>
<dbReference type="EMBL" id="CAFBOS010000213">
    <property type="protein sequence ID" value="CAB5018517.1"/>
    <property type="molecule type" value="Genomic_DNA"/>
</dbReference>
<gene>
    <name evidence="1" type="ORF">UFOPK2754_02666</name>
    <name evidence="2" type="ORF">UFOPK3543_03237</name>
    <name evidence="3" type="ORF">UFOPK3967_02619</name>
</gene>
<organism evidence="1">
    <name type="scientific">freshwater metagenome</name>
    <dbReference type="NCBI Taxonomy" id="449393"/>
    <lineage>
        <taxon>unclassified sequences</taxon>
        <taxon>metagenomes</taxon>
        <taxon>ecological metagenomes</taxon>
    </lineage>
</organism>
<reference evidence="1" key="1">
    <citation type="submission" date="2020-05" db="EMBL/GenBank/DDBJ databases">
        <authorList>
            <person name="Chiriac C."/>
            <person name="Salcher M."/>
            <person name="Ghai R."/>
            <person name="Kavagutti S V."/>
        </authorList>
    </citation>
    <scope>NUCLEOTIDE SEQUENCE</scope>
</reference>
<dbReference type="EMBL" id="CAEZYR010000130">
    <property type="protein sequence ID" value="CAB4764659.1"/>
    <property type="molecule type" value="Genomic_DNA"/>
</dbReference>
<sequence length="74" mass="7936">MLVSSTSPLGTIATHAATMPVMASRQWSLPETFRTSSEFHSRTRSSIAAGGMMSSCQRSTVLMLRRSSLGASEN</sequence>
<protein>
    <submittedName>
        <fullName evidence="1">Unannotated protein</fullName>
    </submittedName>
</protein>
<proteinExistence type="predicted"/>
<accession>A0A6J6V0W4</accession>